<reference evidence="1" key="1">
    <citation type="submission" date="2020-01" db="EMBL/GenBank/DDBJ databases">
        <authorList>
            <person name="Meier V. D."/>
            <person name="Meier V D."/>
        </authorList>
    </citation>
    <scope>NUCLEOTIDE SEQUENCE</scope>
    <source>
        <strain evidence="1">HLG_WM_MAG_05</strain>
    </source>
</reference>
<evidence type="ECO:0000313" key="1">
    <source>
        <dbReference type="EMBL" id="CAA6818435.1"/>
    </source>
</evidence>
<name>A0A6S6TGG4_9BACT</name>
<gene>
    <name evidence="1" type="ORF">HELGO_WM17531</name>
</gene>
<organism evidence="1">
    <name type="scientific">uncultured Sulfurovum sp</name>
    <dbReference type="NCBI Taxonomy" id="269237"/>
    <lineage>
        <taxon>Bacteria</taxon>
        <taxon>Pseudomonadati</taxon>
        <taxon>Campylobacterota</taxon>
        <taxon>Epsilonproteobacteria</taxon>
        <taxon>Campylobacterales</taxon>
        <taxon>Sulfurovaceae</taxon>
        <taxon>Sulfurovum</taxon>
        <taxon>environmental samples</taxon>
    </lineage>
</organism>
<protein>
    <recommendedName>
        <fullName evidence="2">BioF2-like acetyltransferase domain-containing protein</fullName>
    </recommendedName>
</protein>
<sequence>MELKRLQMSYSKKNYKLFTTNKSVDLIKNLNTKFDFYKIENEFIITTVTDGVKPNSYVASPYALLINYSEDELVKVESKLQRGFSHLLIKTFASFLRYTQIDKAQTLNNYMLSTNFFSKKWESLDVKALEEKAIERYPEHALIIRSVNTTQNPKLFKHLSQNGWMSIVSRQVYIFDDKERWRKHRNTINDKKLLTDKRFEFCKVLVEDVKAFERVEALYGFLYLEKYSEHNIQFTAKYLQLLVEVKLLDLYLLRDKVTMDYVGVVGMTEEAKVITVPIVGYDMCYGQEDALYRRLMIFSISYAMERDCLLNLSSGAPQFKTLRGARAELEYMFVKVKHLSFRRRMGWYLIAFLSKYFYAPLLKRLKL</sequence>
<dbReference type="EMBL" id="CACVAU010000054">
    <property type="protein sequence ID" value="CAA6818435.1"/>
    <property type="molecule type" value="Genomic_DNA"/>
</dbReference>
<evidence type="ECO:0008006" key="2">
    <source>
        <dbReference type="Google" id="ProtNLM"/>
    </source>
</evidence>
<proteinExistence type="predicted"/>
<dbReference type="AlphaFoldDB" id="A0A6S6TGG4"/>
<accession>A0A6S6TGG4</accession>